<dbReference type="Proteomes" id="UP001497533">
    <property type="component" value="Chromosome"/>
</dbReference>
<gene>
    <name evidence="8" type="primary">ispA</name>
    <name evidence="8" type="ORF">PRHACTZTBTEA_409</name>
</gene>
<dbReference type="CDD" id="cd00685">
    <property type="entry name" value="Trans_IPPS_HT"/>
    <property type="match status" value="1"/>
</dbReference>
<protein>
    <submittedName>
        <fullName evidence="8">Farnesyl diphosphate synthase</fullName>
        <ecNumber evidence="8">2.5.1.10</ecNumber>
    </submittedName>
</protein>
<evidence type="ECO:0000256" key="1">
    <source>
        <dbReference type="ARBA" id="ARBA00001946"/>
    </source>
</evidence>
<keyword evidence="9" id="KW-1185">Reference proteome</keyword>
<comment type="similarity">
    <text evidence="2 7">Belongs to the FPP/GGPP synthase family.</text>
</comment>
<evidence type="ECO:0000256" key="5">
    <source>
        <dbReference type="ARBA" id="ARBA00022842"/>
    </source>
</evidence>
<dbReference type="PANTHER" id="PTHR43281">
    <property type="entry name" value="FARNESYL DIPHOSPHATE SYNTHASE"/>
    <property type="match status" value="1"/>
</dbReference>
<evidence type="ECO:0000313" key="8">
    <source>
        <dbReference type="EMBL" id="CAL1329328.1"/>
    </source>
</evidence>
<evidence type="ECO:0000256" key="6">
    <source>
        <dbReference type="ARBA" id="ARBA00023229"/>
    </source>
</evidence>
<dbReference type="InterPro" id="IPR033749">
    <property type="entry name" value="Polyprenyl_synt_CS"/>
</dbReference>
<sequence length="299" mass="34026">MKSFNFYQKQIYNRINNYLLTFLNKLPLVNSKLIEVIKYGTLLGGKRLRPFLTYAVGSMFGISKKKLDAPAAAVECIHAYSLIHDDLPSMDNDFQRRNKPACHIKYGEGISILAGDSLQALAFHLLSTAQISNINNMDRIKMISELAQASGIIGMCGGQSLDLYTKNKNINYEQLKYIYKHKTVALIRAAVRLGAYAAGSISNKLIPILDKYSESFGLAFQIQDDILDFLYDKNKITKKQQYNFKNYKCTNITKLESKLSKKIHELYQDALLTLETIQSYSYNTNMLKAITNFVIKHKN</sequence>
<keyword evidence="4" id="KW-0479">Metal-binding</keyword>
<evidence type="ECO:0000313" key="9">
    <source>
        <dbReference type="Proteomes" id="UP001497533"/>
    </source>
</evidence>
<dbReference type="InterPro" id="IPR008949">
    <property type="entry name" value="Isoprenoid_synthase_dom_sf"/>
</dbReference>
<name>A0ABP1CDZ6_9GAMM</name>
<dbReference type="PANTHER" id="PTHR43281:SF1">
    <property type="entry name" value="FARNESYL DIPHOSPHATE SYNTHASE"/>
    <property type="match status" value="1"/>
</dbReference>
<evidence type="ECO:0000256" key="7">
    <source>
        <dbReference type="RuleBase" id="RU004466"/>
    </source>
</evidence>
<dbReference type="PROSITE" id="PS00444">
    <property type="entry name" value="POLYPRENYL_SYNTHASE_2"/>
    <property type="match status" value="1"/>
</dbReference>
<dbReference type="SFLD" id="SFLDS00005">
    <property type="entry name" value="Isoprenoid_Synthase_Type_I"/>
    <property type="match status" value="1"/>
</dbReference>
<dbReference type="EC" id="2.5.1.10" evidence="8"/>
<comment type="cofactor">
    <cofactor evidence="1">
        <name>Mg(2+)</name>
        <dbReference type="ChEBI" id="CHEBI:18420"/>
    </cofactor>
</comment>
<keyword evidence="6" id="KW-0414">Isoprene biosynthesis</keyword>
<dbReference type="SFLD" id="SFLDG01017">
    <property type="entry name" value="Polyprenyl_Transferase_Like"/>
    <property type="match status" value="1"/>
</dbReference>
<evidence type="ECO:0000256" key="3">
    <source>
        <dbReference type="ARBA" id="ARBA00022679"/>
    </source>
</evidence>
<dbReference type="Gene3D" id="1.10.600.10">
    <property type="entry name" value="Farnesyl Diphosphate Synthase"/>
    <property type="match status" value="1"/>
</dbReference>
<proteinExistence type="inferred from homology"/>
<evidence type="ECO:0000256" key="4">
    <source>
        <dbReference type="ARBA" id="ARBA00022723"/>
    </source>
</evidence>
<reference evidence="8" key="1">
    <citation type="submission" date="2024-04" db="EMBL/GenBank/DDBJ databases">
        <authorList>
            <person name="Manzano-Marin A."/>
            <person name="Manzano-Marin A."/>
            <person name="Alejandro Manzano Marin A."/>
        </authorList>
    </citation>
    <scope>NUCLEOTIDE SEQUENCE [LARGE SCALE GENOMIC DNA]</scope>
    <source>
        <strain evidence="8">TABTEA</strain>
    </source>
</reference>
<dbReference type="Pfam" id="PF00348">
    <property type="entry name" value="polyprenyl_synt"/>
    <property type="match status" value="1"/>
</dbReference>
<keyword evidence="3 7" id="KW-0808">Transferase</keyword>
<dbReference type="InterPro" id="IPR000092">
    <property type="entry name" value="Polyprenyl_synt"/>
</dbReference>
<dbReference type="EMBL" id="OZ034688">
    <property type="protein sequence ID" value="CAL1329328.1"/>
    <property type="molecule type" value="Genomic_DNA"/>
</dbReference>
<organism evidence="8 9">
    <name type="scientific">Candidatus Providencia siddallii</name>
    <dbReference type="NCBI Taxonomy" id="1715285"/>
    <lineage>
        <taxon>Bacteria</taxon>
        <taxon>Pseudomonadati</taxon>
        <taxon>Pseudomonadota</taxon>
        <taxon>Gammaproteobacteria</taxon>
        <taxon>Enterobacterales</taxon>
        <taxon>Morganellaceae</taxon>
        <taxon>Providencia</taxon>
    </lineage>
</organism>
<accession>A0ABP1CDZ6</accession>
<evidence type="ECO:0000256" key="2">
    <source>
        <dbReference type="ARBA" id="ARBA00006706"/>
    </source>
</evidence>
<dbReference type="SUPFAM" id="SSF48576">
    <property type="entry name" value="Terpenoid synthases"/>
    <property type="match status" value="1"/>
</dbReference>
<dbReference type="NCBIfam" id="NF007877">
    <property type="entry name" value="PRK10581.1"/>
    <property type="match status" value="1"/>
</dbReference>
<dbReference type="GO" id="GO:0004337">
    <property type="term" value="F:(2E,6E)-farnesyl diphosphate synthase activity"/>
    <property type="evidence" value="ECO:0007669"/>
    <property type="project" value="UniProtKB-EC"/>
</dbReference>
<keyword evidence="5" id="KW-0460">Magnesium</keyword>